<organism evidence="1 2">
    <name type="scientific">Diversispora epigaea</name>
    <dbReference type="NCBI Taxonomy" id="1348612"/>
    <lineage>
        <taxon>Eukaryota</taxon>
        <taxon>Fungi</taxon>
        <taxon>Fungi incertae sedis</taxon>
        <taxon>Mucoromycota</taxon>
        <taxon>Glomeromycotina</taxon>
        <taxon>Glomeromycetes</taxon>
        <taxon>Diversisporales</taxon>
        <taxon>Diversisporaceae</taxon>
        <taxon>Diversispora</taxon>
    </lineage>
</organism>
<comment type="caution">
    <text evidence="1">The sequence shown here is derived from an EMBL/GenBank/DDBJ whole genome shotgun (WGS) entry which is preliminary data.</text>
</comment>
<accession>A0A397JPC7</accession>
<name>A0A397JPC7_9GLOM</name>
<evidence type="ECO:0000313" key="2">
    <source>
        <dbReference type="Proteomes" id="UP000266861"/>
    </source>
</evidence>
<proteinExistence type="predicted"/>
<keyword evidence="2" id="KW-1185">Reference proteome</keyword>
<dbReference type="Proteomes" id="UP000266861">
    <property type="component" value="Unassembled WGS sequence"/>
</dbReference>
<reference evidence="1 2" key="1">
    <citation type="submission" date="2018-08" db="EMBL/GenBank/DDBJ databases">
        <title>Genome and evolution of the arbuscular mycorrhizal fungus Diversispora epigaea (formerly Glomus versiforme) and its bacterial endosymbionts.</title>
        <authorList>
            <person name="Sun X."/>
            <person name="Fei Z."/>
            <person name="Harrison M."/>
        </authorList>
    </citation>
    <scope>NUCLEOTIDE SEQUENCE [LARGE SCALE GENOMIC DNA]</scope>
    <source>
        <strain evidence="1 2">IT104</strain>
    </source>
</reference>
<protein>
    <submittedName>
        <fullName evidence="1">Uncharacterized protein</fullName>
    </submittedName>
</protein>
<evidence type="ECO:0000313" key="1">
    <source>
        <dbReference type="EMBL" id="RHZ89781.1"/>
    </source>
</evidence>
<dbReference type="AlphaFoldDB" id="A0A397JPC7"/>
<sequence length="89" mass="10448">MLMQLSIFPFLNFGTNSDYKTHSSILCDRCSVWRELCCMKAELCLNFTSLAFRKSIRLSAFHLNLQIIFIEEQDKINKLVKKLKSVRTK</sequence>
<dbReference type="EMBL" id="PQFF01000009">
    <property type="protein sequence ID" value="RHZ89781.1"/>
    <property type="molecule type" value="Genomic_DNA"/>
</dbReference>
<gene>
    <name evidence="1" type="ORF">Glove_11g45</name>
</gene>